<proteinExistence type="inferred from homology"/>
<dbReference type="GO" id="GO:0004144">
    <property type="term" value="F:diacylglycerol O-acyltransferase activity"/>
    <property type="evidence" value="ECO:0007669"/>
    <property type="project" value="UniProtKB-ARBA"/>
</dbReference>
<dbReference type="PANTHER" id="PTHR22753:SF24">
    <property type="entry name" value="ESTERASE_LIPASE_THIOESTERASE FAMILY PROTEIN"/>
    <property type="match status" value="1"/>
</dbReference>
<accession>A0AAP0NXR2</accession>
<dbReference type="PANTHER" id="PTHR22753">
    <property type="entry name" value="TRANSMEMBRANE PROTEIN 68"/>
    <property type="match status" value="1"/>
</dbReference>
<keyword evidence="2" id="KW-0808">Transferase</keyword>
<evidence type="ECO:0000313" key="6">
    <source>
        <dbReference type="Proteomes" id="UP001419268"/>
    </source>
</evidence>
<dbReference type="InterPro" id="IPR007130">
    <property type="entry name" value="DAGAT"/>
</dbReference>
<dbReference type="InterPro" id="IPR029058">
    <property type="entry name" value="AB_hydrolase_fold"/>
</dbReference>
<dbReference type="GO" id="GO:0019432">
    <property type="term" value="P:triglyceride biosynthetic process"/>
    <property type="evidence" value="ECO:0007669"/>
    <property type="project" value="UniProtKB-ARBA"/>
</dbReference>
<evidence type="ECO:0000256" key="3">
    <source>
        <dbReference type="ARBA" id="ARBA00023315"/>
    </source>
</evidence>
<evidence type="ECO:0000256" key="2">
    <source>
        <dbReference type="ARBA" id="ARBA00022679"/>
    </source>
</evidence>
<protein>
    <recommendedName>
        <fullName evidence="4">AB hydrolase-1 domain-containing protein</fullName>
    </recommendedName>
</protein>
<dbReference type="InterPro" id="IPR000073">
    <property type="entry name" value="AB_hydrolase_1"/>
</dbReference>
<dbReference type="Pfam" id="PF12697">
    <property type="entry name" value="Abhydrolase_6"/>
    <property type="match status" value="1"/>
</dbReference>
<evidence type="ECO:0000313" key="5">
    <source>
        <dbReference type="EMBL" id="KAK9120176.1"/>
    </source>
</evidence>
<keyword evidence="6" id="KW-1185">Reference proteome</keyword>
<sequence length="687" mass="77332">MAIAGPATLAIPNLSQCSLRDSVSRIPRRIRAVDQVSAQRATVVSTDPQRLSGGGGLNVEAAPKGWDDSKIERLSVKDYLERSKELIRSDGGPPRWFSPLECGARWESSPLLLYLPGLDGVGLGLVSHHQRLGKFFDIWCLHIPVADRTPFKDLVLLVENTIKLEYSHSPNRPIYLIGESLGGCLALAVAARNPDIDLMLILANPATSFNKSRLNPAIPFLSALPMQFNHGLPYILGFMTGDPLRMMMASMEKELPLEEAVGDLVKNLAAIFNSLPVLLDILPKESVLWKLQMLKSASSYANSRLHAVKAETLVLASGKDQLLPSKEEAERLYDRLASCQIRLFNESGHTLFMEDGIDLLTIIRGAGFYRRRRSVDYVSDFIRPTPSEFETLSKSYRWVDVAANPVMLSTLENGRIVRSLEGIPCSGPVLFVGYHMLLGLELGPLFRKFLLEKNILLRGVAHPLLFEKTWERTILEYSGFDVYRLMGAVPVSASNFYKLMSAKSHVLLYPGGVREALHRKGEEYKLFWPLQPEFVRMAARFGAKIVPFGVVGEDDLLDVALDYDDLVKIPFFKAQIESMNDGRARRLRTDINGEVAKEDLHMPGLLPKFPGRFYFLFGRNFDTAGRKEELKDRDQAKKLYIEVKSEVERCIAYLKEKREEDPYRSLPSRLFYQAIHGLDAEIPTFKF</sequence>
<dbReference type="EMBL" id="JBBNAG010000007">
    <property type="protein sequence ID" value="KAK9120176.1"/>
    <property type="molecule type" value="Genomic_DNA"/>
</dbReference>
<comment type="similarity">
    <text evidence="1">Belongs to the diacylglycerol acyltransferase family.</text>
</comment>
<evidence type="ECO:0000259" key="4">
    <source>
        <dbReference type="Pfam" id="PF12697"/>
    </source>
</evidence>
<gene>
    <name evidence="5" type="ORF">Scep_018269</name>
</gene>
<dbReference type="Pfam" id="PF03982">
    <property type="entry name" value="DAGAT"/>
    <property type="match status" value="1"/>
</dbReference>
<reference evidence="5 6" key="1">
    <citation type="submission" date="2024-01" db="EMBL/GenBank/DDBJ databases">
        <title>Genome assemblies of Stephania.</title>
        <authorList>
            <person name="Yang L."/>
        </authorList>
    </citation>
    <scope>NUCLEOTIDE SEQUENCE [LARGE SCALE GENOMIC DNA]</scope>
    <source>
        <strain evidence="5">JXDWG</strain>
        <tissue evidence="5">Leaf</tissue>
    </source>
</reference>
<dbReference type="SUPFAM" id="SSF53474">
    <property type="entry name" value="alpha/beta-Hydrolases"/>
    <property type="match status" value="1"/>
</dbReference>
<dbReference type="Proteomes" id="UP001419268">
    <property type="component" value="Unassembled WGS sequence"/>
</dbReference>
<dbReference type="GO" id="GO:0016020">
    <property type="term" value="C:membrane"/>
    <property type="evidence" value="ECO:0007669"/>
    <property type="project" value="TreeGrafter"/>
</dbReference>
<dbReference type="Gene3D" id="3.40.50.1820">
    <property type="entry name" value="alpha/beta hydrolase"/>
    <property type="match status" value="1"/>
</dbReference>
<dbReference type="AlphaFoldDB" id="A0AAP0NXR2"/>
<comment type="caution">
    <text evidence="5">The sequence shown here is derived from an EMBL/GenBank/DDBJ whole genome shotgun (WGS) entry which is preliminary data.</text>
</comment>
<name>A0AAP0NXR2_9MAGN</name>
<keyword evidence="3" id="KW-0012">Acyltransferase</keyword>
<feature type="domain" description="AB hydrolase-1" evidence="4">
    <location>
        <begin position="152"/>
        <end position="355"/>
    </location>
</feature>
<dbReference type="CDD" id="cd07987">
    <property type="entry name" value="LPLAT_MGAT-like"/>
    <property type="match status" value="1"/>
</dbReference>
<evidence type="ECO:0000256" key="1">
    <source>
        <dbReference type="ARBA" id="ARBA00005420"/>
    </source>
</evidence>
<organism evidence="5 6">
    <name type="scientific">Stephania cephalantha</name>
    <dbReference type="NCBI Taxonomy" id="152367"/>
    <lineage>
        <taxon>Eukaryota</taxon>
        <taxon>Viridiplantae</taxon>
        <taxon>Streptophyta</taxon>
        <taxon>Embryophyta</taxon>
        <taxon>Tracheophyta</taxon>
        <taxon>Spermatophyta</taxon>
        <taxon>Magnoliopsida</taxon>
        <taxon>Ranunculales</taxon>
        <taxon>Menispermaceae</taxon>
        <taxon>Menispermoideae</taxon>
        <taxon>Cissampelideae</taxon>
        <taxon>Stephania</taxon>
    </lineage>
</organism>